<feature type="coiled-coil region" evidence="1">
    <location>
        <begin position="42"/>
        <end position="69"/>
    </location>
</feature>
<dbReference type="Proteomes" id="UP001175271">
    <property type="component" value="Unassembled WGS sequence"/>
</dbReference>
<reference evidence="3" key="1">
    <citation type="submission" date="2023-06" db="EMBL/GenBank/DDBJ databases">
        <title>Genomic analysis of the entomopathogenic nematode Steinernema hermaphroditum.</title>
        <authorList>
            <person name="Schwarz E.M."/>
            <person name="Heppert J.K."/>
            <person name="Baniya A."/>
            <person name="Schwartz H.T."/>
            <person name="Tan C.-H."/>
            <person name="Antoshechkin I."/>
            <person name="Sternberg P.W."/>
            <person name="Goodrich-Blair H."/>
            <person name="Dillman A.R."/>
        </authorList>
    </citation>
    <scope>NUCLEOTIDE SEQUENCE</scope>
    <source>
        <strain evidence="3">PS9179</strain>
        <tissue evidence="3">Whole animal</tissue>
    </source>
</reference>
<feature type="coiled-coil region" evidence="1">
    <location>
        <begin position="308"/>
        <end position="335"/>
    </location>
</feature>
<keyword evidence="1" id="KW-0175">Coiled coil</keyword>
<evidence type="ECO:0000256" key="1">
    <source>
        <dbReference type="SAM" id="Coils"/>
    </source>
</evidence>
<protein>
    <submittedName>
        <fullName evidence="3">Uncharacterized protein</fullName>
    </submittedName>
</protein>
<feature type="region of interest" description="Disordered" evidence="2">
    <location>
        <begin position="74"/>
        <end position="153"/>
    </location>
</feature>
<name>A0AA39MCX7_9BILA</name>
<evidence type="ECO:0000313" key="4">
    <source>
        <dbReference type="Proteomes" id="UP001175271"/>
    </source>
</evidence>
<dbReference type="EMBL" id="JAUCMV010000001">
    <property type="protein sequence ID" value="KAK0428975.1"/>
    <property type="molecule type" value="Genomic_DNA"/>
</dbReference>
<feature type="compositionally biased region" description="Polar residues" evidence="2">
    <location>
        <begin position="94"/>
        <end position="107"/>
    </location>
</feature>
<proteinExistence type="predicted"/>
<sequence length="340" mass="36781">MVKRREVVPVSASTLRQRKFRKIARTREKAKDALIEEQCGGIGELRKENTQLKNRIQDLESLLAATSTTLRPTGNVTSPLLSTASIPNHGIAESPQSAKNGPPTSGIVNAFGNPPNPPACGTSPVDRRPPSPQNSTVESNPAPNSYPNPLASPVIGNLASQNLSSEPTVQLTHRLPFFGAADLLSKMPRRRKVGPVSASTLRQRKFQDRARNREKATDALIEKLEKEHAQLENSLKNLESLLDASSTAVWPSGNATSPLLSPAPIHPRPPESAQSPRNGPVTNGIVNSFGSPPHLLTLNNATAMYALIQELHKKIGEVEKENAQLKNRVKNLESLFAASF</sequence>
<feature type="compositionally biased region" description="Polar residues" evidence="2">
    <location>
        <begin position="133"/>
        <end position="147"/>
    </location>
</feature>
<keyword evidence="4" id="KW-1185">Reference proteome</keyword>
<gene>
    <name evidence="3" type="ORF">QR680_011116</name>
</gene>
<comment type="caution">
    <text evidence="3">The sequence shown here is derived from an EMBL/GenBank/DDBJ whole genome shotgun (WGS) entry which is preliminary data.</text>
</comment>
<evidence type="ECO:0000256" key="2">
    <source>
        <dbReference type="SAM" id="MobiDB-lite"/>
    </source>
</evidence>
<dbReference type="AlphaFoldDB" id="A0AA39MCX7"/>
<organism evidence="3 4">
    <name type="scientific">Steinernema hermaphroditum</name>
    <dbReference type="NCBI Taxonomy" id="289476"/>
    <lineage>
        <taxon>Eukaryota</taxon>
        <taxon>Metazoa</taxon>
        <taxon>Ecdysozoa</taxon>
        <taxon>Nematoda</taxon>
        <taxon>Chromadorea</taxon>
        <taxon>Rhabditida</taxon>
        <taxon>Tylenchina</taxon>
        <taxon>Panagrolaimomorpha</taxon>
        <taxon>Strongyloidoidea</taxon>
        <taxon>Steinernematidae</taxon>
        <taxon>Steinernema</taxon>
    </lineage>
</organism>
<feature type="compositionally biased region" description="Polar residues" evidence="2">
    <location>
        <begin position="272"/>
        <end position="286"/>
    </location>
</feature>
<feature type="region of interest" description="Disordered" evidence="2">
    <location>
        <begin position="253"/>
        <end position="286"/>
    </location>
</feature>
<accession>A0AA39MCX7</accession>
<feature type="region of interest" description="Disordered" evidence="2">
    <location>
        <begin position="190"/>
        <end position="214"/>
    </location>
</feature>
<feature type="compositionally biased region" description="Basic and acidic residues" evidence="2">
    <location>
        <begin position="205"/>
        <end position="214"/>
    </location>
</feature>
<evidence type="ECO:0000313" key="3">
    <source>
        <dbReference type="EMBL" id="KAK0428975.1"/>
    </source>
</evidence>
<feature type="compositionally biased region" description="Polar residues" evidence="2">
    <location>
        <begin position="74"/>
        <end position="86"/>
    </location>
</feature>